<dbReference type="PANTHER" id="PTHR10048:SF15">
    <property type="entry name" value="PHOSPHATIDYLINOSITOL 4-KINASE ALPHA"/>
    <property type="match status" value="1"/>
</dbReference>
<sequence>MCFYLQHAAFLALLPLVRQRIIDGFNEKARDVLQREFDFFDKVTSISGALYPLHKEDRRAGIQRELEKIEMQVDDLYLPTAPNKIVKGIQIDSGIPLQSAAKVSIMITFNVADRDGDQNDIKPQACIFKVGEDCREDVLAVQVISLLKDIFGAVGLNLYLYPYGVLPTGPERGIIEPPDQPRPPHPPDQPPTTLNPLAIDFFPPLTCVPQNITQQHLLPTTSLTNPSNRSTYLGSQSTNARNAYISLELDEQLGEQATKDGTLLFGLNPKLSERCEKERKYEGGQFYVKGTEGNEQVSKHRDDVDFEGAAYKDCEEDILMDNSSDDRNHPSLMMTSPGDLGNWSTPWRISETDEIKNLVDTHGCLTNHCFREENQVVPNSLSRSQMGDGGLYDIFQQKYGPVGSPGFEVVRENFIKSSAGYAVASLLLQPKDRHNGNILIDSAGRLVHIDFGFILENCPGVNMRSESAHFKLSHEMTQLIDPSGAMKSETWYQFVSLCVKGYLAARCYMDGIINTILMVLDSRSPCFSRDNPIGNLRKRFHPEMSEREAANYMVRVCSDAYKWTTAGYGSIQYVQQDIEK</sequence>
<dbReference type="AlphaFoldDB" id="A0A1J6IPF2"/>
<dbReference type="OMA" id="CEEDILM"/>
<feature type="chain" id="PRO_5012611145" description="1-phosphatidylinositol 4-kinase" evidence="8">
    <location>
        <begin position="20"/>
        <end position="580"/>
    </location>
</feature>
<dbReference type="PANTHER" id="PTHR10048">
    <property type="entry name" value="PHOSPHATIDYLINOSITOL KINASE"/>
    <property type="match status" value="1"/>
</dbReference>
<dbReference type="GO" id="GO:0005886">
    <property type="term" value="C:plasma membrane"/>
    <property type="evidence" value="ECO:0007669"/>
    <property type="project" value="TreeGrafter"/>
</dbReference>
<dbReference type="GO" id="GO:0046854">
    <property type="term" value="P:phosphatidylinositol phosphate biosynthetic process"/>
    <property type="evidence" value="ECO:0007669"/>
    <property type="project" value="InterPro"/>
</dbReference>
<dbReference type="GO" id="GO:0005737">
    <property type="term" value="C:cytoplasm"/>
    <property type="evidence" value="ECO:0007669"/>
    <property type="project" value="TreeGrafter"/>
</dbReference>
<evidence type="ECO:0000256" key="5">
    <source>
        <dbReference type="ARBA" id="ARBA00022777"/>
    </source>
</evidence>
<dbReference type="GO" id="GO:0048015">
    <property type="term" value="P:phosphatidylinositol-mediated signaling"/>
    <property type="evidence" value="ECO:0007669"/>
    <property type="project" value="TreeGrafter"/>
</dbReference>
<evidence type="ECO:0000256" key="8">
    <source>
        <dbReference type="SAM" id="SignalP"/>
    </source>
</evidence>
<evidence type="ECO:0000256" key="6">
    <source>
        <dbReference type="ARBA" id="ARBA00023136"/>
    </source>
</evidence>
<dbReference type="FunFam" id="1.10.1070.11:FF:000012">
    <property type="entry name" value="Phosphatidylinositol 4-kinase alpha 1"/>
    <property type="match status" value="1"/>
</dbReference>
<dbReference type="Gramene" id="OIS99590">
    <property type="protein sequence ID" value="OIS99590"/>
    <property type="gene ID" value="A4A49_13231"/>
</dbReference>
<feature type="compositionally biased region" description="Pro residues" evidence="7">
    <location>
        <begin position="178"/>
        <end position="190"/>
    </location>
</feature>
<dbReference type="EMBL" id="MJEQ01037190">
    <property type="protein sequence ID" value="OIS99590.1"/>
    <property type="molecule type" value="Genomic_DNA"/>
</dbReference>
<evidence type="ECO:0000256" key="2">
    <source>
        <dbReference type="ARBA" id="ARBA00006209"/>
    </source>
</evidence>
<dbReference type="Gene3D" id="1.10.1070.11">
    <property type="entry name" value="Phosphatidylinositol 3-/4-kinase, catalytic domain"/>
    <property type="match status" value="1"/>
</dbReference>
<proteinExistence type="inferred from homology"/>
<dbReference type="Pfam" id="PF00454">
    <property type="entry name" value="PI3_PI4_kinase"/>
    <property type="match status" value="2"/>
</dbReference>
<reference evidence="10" key="1">
    <citation type="submission" date="2016-11" db="EMBL/GenBank/DDBJ databases">
        <title>The genome of Nicotiana attenuata.</title>
        <authorList>
            <person name="Xu S."/>
            <person name="Brockmoeller T."/>
            <person name="Gaquerel E."/>
            <person name="Navarro A."/>
            <person name="Kuhl H."/>
            <person name="Gase K."/>
            <person name="Ling Z."/>
            <person name="Zhou W."/>
            <person name="Kreitzer C."/>
            <person name="Stanke M."/>
            <person name="Tang H."/>
            <person name="Lyons E."/>
            <person name="Pandey P."/>
            <person name="Pandey S.P."/>
            <person name="Timmermann B."/>
            <person name="Baldwin I.T."/>
        </authorList>
    </citation>
    <scope>NUCLEOTIDE SEQUENCE [LARGE SCALE GENOMIC DNA]</scope>
    <source>
        <strain evidence="10">UT</strain>
    </source>
</reference>
<keyword evidence="4" id="KW-0808">Transferase</keyword>
<dbReference type="InterPro" id="IPR011009">
    <property type="entry name" value="Kinase-like_dom_sf"/>
</dbReference>
<dbReference type="STRING" id="49451.A0A1J6IPF2"/>
<dbReference type="SMART" id="SM00146">
    <property type="entry name" value="PI3Kc"/>
    <property type="match status" value="1"/>
</dbReference>
<keyword evidence="5" id="KW-0418">Kinase</keyword>
<keyword evidence="8" id="KW-0732">Signal</keyword>
<organism evidence="10 11">
    <name type="scientific">Nicotiana attenuata</name>
    <name type="common">Coyote tobacco</name>
    <dbReference type="NCBI Taxonomy" id="49451"/>
    <lineage>
        <taxon>Eukaryota</taxon>
        <taxon>Viridiplantae</taxon>
        <taxon>Streptophyta</taxon>
        <taxon>Embryophyta</taxon>
        <taxon>Tracheophyta</taxon>
        <taxon>Spermatophyta</taxon>
        <taxon>Magnoliopsida</taxon>
        <taxon>eudicotyledons</taxon>
        <taxon>Gunneridae</taxon>
        <taxon>Pentapetalae</taxon>
        <taxon>asterids</taxon>
        <taxon>lamiids</taxon>
        <taxon>Solanales</taxon>
        <taxon>Solanaceae</taxon>
        <taxon>Nicotianoideae</taxon>
        <taxon>Nicotianeae</taxon>
        <taxon>Nicotiana</taxon>
    </lineage>
</organism>
<evidence type="ECO:0000256" key="4">
    <source>
        <dbReference type="ARBA" id="ARBA00022679"/>
    </source>
</evidence>
<feature type="signal peptide" evidence="8">
    <location>
        <begin position="1"/>
        <end position="19"/>
    </location>
</feature>
<dbReference type="Proteomes" id="UP000187609">
    <property type="component" value="Unassembled WGS sequence"/>
</dbReference>
<evidence type="ECO:0000313" key="11">
    <source>
        <dbReference type="Proteomes" id="UP000187609"/>
    </source>
</evidence>
<name>A0A1J6IPF2_NICAT</name>
<dbReference type="PROSITE" id="PS50290">
    <property type="entry name" value="PI3_4_KINASE_3"/>
    <property type="match status" value="1"/>
</dbReference>
<accession>A0A1J6IPF2</accession>
<evidence type="ECO:0000256" key="1">
    <source>
        <dbReference type="ARBA" id="ARBA00004287"/>
    </source>
</evidence>
<protein>
    <recommendedName>
        <fullName evidence="3">1-phosphatidylinositol 4-kinase</fullName>
        <ecNumber evidence="3">2.7.1.67</ecNumber>
    </recommendedName>
</protein>
<dbReference type="InterPro" id="IPR015433">
    <property type="entry name" value="PI3/4_kinase"/>
</dbReference>
<keyword evidence="6" id="KW-0472">Membrane</keyword>
<dbReference type="EC" id="2.7.1.67" evidence="3"/>
<dbReference type="SUPFAM" id="SSF56112">
    <property type="entry name" value="Protein kinase-like (PK-like)"/>
    <property type="match status" value="1"/>
</dbReference>
<evidence type="ECO:0000259" key="9">
    <source>
        <dbReference type="PROSITE" id="PS50290"/>
    </source>
</evidence>
<dbReference type="FunFam" id="3.30.1010.10:FF:000012">
    <property type="entry name" value="Phosphatidylinositol 4-kinase alpha 1"/>
    <property type="match status" value="1"/>
</dbReference>
<dbReference type="InterPro" id="IPR036940">
    <property type="entry name" value="PI3/4_kinase_cat_sf"/>
</dbReference>
<dbReference type="Gene3D" id="3.30.1010.10">
    <property type="entry name" value="Phosphatidylinositol 3-kinase Catalytic Subunit, Chain A, domain 4"/>
    <property type="match status" value="1"/>
</dbReference>
<comment type="caution">
    <text evidence="10">The sequence shown here is derived from an EMBL/GenBank/DDBJ whole genome shotgun (WGS) entry which is preliminary data.</text>
</comment>
<feature type="region of interest" description="Disordered" evidence="7">
    <location>
        <begin position="171"/>
        <end position="194"/>
    </location>
</feature>
<comment type="subcellular location">
    <subcellularLocation>
        <location evidence="1">Membrane</location>
        <topology evidence="1">Peripheral membrane protein</topology>
        <orientation evidence="1">Cytoplasmic side</orientation>
    </subcellularLocation>
</comment>
<feature type="domain" description="PI3K/PI4K catalytic" evidence="9">
    <location>
        <begin position="91"/>
        <end position="565"/>
    </location>
</feature>
<dbReference type="InterPro" id="IPR000403">
    <property type="entry name" value="PI3/4_kinase_cat_dom"/>
</dbReference>
<evidence type="ECO:0000313" key="10">
    <source>
        <dbReference type="EMBL" id="OIS99590.1"/>
    </source>
</evidence>
<dbReference type="GO" id="GO:0004430">
    <property type="term" value="F:1-phosphatidylinositol 4-kinase activity"/>
    <property type="evidence" value="ECO:0007669"/>
    <property type="project" value="UniProtKB-EC"/>
</dbReference>
<evidence type="ECO:0000256" key="3">
    <source>
        <dbReference type="ARBA" id="ARBA00012169"/>
    </source>
</evidence>
<keyword evidence="11" id="KW-1185">Reference proteome</keyword>
<evidence type="ECO:0000256" key="7">
    <source>
        <dbReference type="SAM" id="MobiDB-lite"/>
    </source>
</evidence>
<comment type="similarity">
    <text evidence="2">Belongs to the PI3/PI4-kinase family. Type III PI4K subfamily.</text>
</comment>
<gene>
    <name evidence="10" type="primary">PI4KA1_3</name>
    <name evidence="10" type="ORF">A4A49_13231</name>
</gene>